<evidence type="ECO:0000313" key="3">
    <source>
        <dbReference type="EMBL" id="WVZ76456.1"/>
    </source>
</evidence>
<dbReference type="Pfam" id="PF24626">
    <property type="entry name" value="SH3_Tf2-1"/>
    <property type="match status" value="1"/>
</dbReference>
<evidence type="ECO:0000259" key="2">
    <source>
        <dbReference type="Pfam" id="PF24626"/>
    </source>
</evidence>
<organism evidence="3 4">
    <name type="scientific">Paspalum notatum var. saurae</name>
    <dbReference type="NCBI Taxonomy" id="547442"/>
    <lineage>
        <taxon>Eukaryota</taxon>
        <taxon>Viridiplantae</taxon>
        <taxon>Streptophyta</taxon>
        <taxon>Embryophyta</taxon>
        <taxon>Tracheophyta</taxon>
        <taxon>Spermatophyta</taxon>
        <taxon>Magnoliopsida</taxon>
        <taxon>Liliopsida</taxon>
        <taxon>Poales</taxon>
        <taxon>Poaceae</taxon>
        <taxon>PACMAD clade</taxon>
        <taxon>Panicoideae</taxon>
        <taxon>Andropogonodae</taxon>
        <taxon>Paspaleae</taxon>
        <taxon>Paspalinae</taxon>
        <taxon>Paspalum</taxon>
    </lineage>
</organism>
<dbReference type="AlphaFoldDB" id="A0AAQ3TNN3"/>
<dbReference type="InterPro" id="IPR043128">
    <property type="entry name" value="Rev_trsase/Diguanyl_cyclase"/>
</dbReference>
<keyword evidence="4" id="KW-1185">Reference proteome</keyword>
<protein>
    <recommendedName>
        <fullName evidence="2">Tf2-1-like SH3-like domain-containing protein</fullName>
    </recommendedName>
</protein>
<gene>
    <name evidence="3" type="ORF">U9M48_024432</name>
</gene>
<dbReference type="EMBL" id="CP144749">
    <property type="protein sequence ID" value="WVZ76456.1"/>
    <property type="molecule type" value="Genomic_DNA"/>
</dbReference>
<reference evidence="3 4" key="1">
    <citation type="submission" date="2024-02" db="EMBL/GenBank/DDBJ databases">
        <title>High-quality chromosome-scale genome assembly of Pensacola bahiagrass (Paspalum notatum Flugge var. saurae).</title>
        <authorList>
            <person name="Vega J.M."/>
            <person name="Podio M."/>
            <person name="Orjuela J."/>
            <person name="Siena L.A."/>
            <person name="Pessino S.C."/>
            <person name="Combes M.C."/>
            <person name="Mariac C."/>
            <person name="Albertini E."/>
            <person name="Pupilli F."/>
            <person name="Ortiz J.P.A."/>
            <person name="Leblanc O."/>
        </authorList>
    </citation>
    <scope>NUCLEOTIDE SEQUENCE [LARGE SCALE GENOMIC DNA]</scope>
    <source>
        <strain evidence="3">R1</strain>
        <tissue evidence="3">Leaf</tissue>
    </source>
</reference>
<name>A0AAQ3TNN3_PASNO</name>
<feature type="region of interest" description="Disordered" evidence="1">
    <location>
        <begin position="143"/>
        <end position="171"/>
    </location>
</feature>
<dbReference type="PANTHER" id="PTHR35046:SF9">
    <property type="entry name" value="RNA-DIRECTED DNA POLYMERASE"/>
    <property type="match status" value="1"/>
</dbReference>
<proteinExistence type="predicted"/>
<dbReference type="Proteomes" id="UP001341281">
    <property type="component" value="Chromosome 05"/>
</dbReference>
<dbReference type="SUPFAM" id="SSF56672">
    <property type="entry name" value="DNA/RNA polymerases"/>
    <property type="match status" value="1"/>
</dbReference>
<evidence type="ECO:0000313" key="4">
    <source>
        <dbReference type="Proteomes" id="UP001341281"/>
    </source>
</evidence>
<sequence>MVSQVRSFHGLAGFYRRFVPNFSTIAAPLNELTKKGVTFHWGKPQEDAFNLLKDKLTHAPLLQLSDFGRKKINLEPGDLVWLHLRKDRFLDLRKSKLMPRADGPFKIIEKINDNAYKLELPPEFGVSPTFNIADLKPYLGEEEELESRTTPLQAGQDDEDISPMLTSDTPSVVMHGPLTRARARQLNQQVSSFLSSSLYTCEDSMLPNVSIDYILLRNLGEEHEGHENQQG</sequence>
<accession>A0AAQ3TNN3</accession>
<dbReference type="FunFam" id="3.30.70.270:FF:000020">
    <property type="entry name" value="Transposon Tf2-6 polyprotein-like Protein"/>
    <property type="match status" value="1"/>
</dbReference>
<dbReference type="InterPro" id="IPR056924">
    <property type="entry name" value="SH3_Tf2-1"/>
</dbReference>
<dbReference type="Gene3D" id="3.30.70.270">
    <property type="match status" value="1"/>
</dbReference>
<dbReference type="PANTHER" id="PTHR35046">
    <property type="entry name" value="ZINC KNUCKLE (CCHC-TYPE) FAMILY PROTEIN"/>
    <property type="match status" value="1"/>
</dbReference>
<dbReference type="InterPro" id="IPR043502">
    <property type="entry name" value="DNA/RNA_pol_sf"/>
</dbReference>
<evidence type="ECO:0000256" key="1">
    <source>
        <dbReference type="SAM" id="MobiDB-lite"/>
    </source>
</evidence>
<feature type="domain" description="Tf2-1-like SH3-like" evidence="2">
    <location>
        <begin position="77"/>
        <end position="138"/>
    </location>
</feature>